<protein>
    <submittedName>
        <fullName evidence="2">Type IV secretory system conjugative DNA transfer family protein</fullName>
    </submittedName>
</protein>
<feature type="signal peptide" evidence="1">
    <location>
        <begin position="1"/>
        <end position="23"/>
    </location>
</feature>
<evidence type="ECO:0000256" key="1">
    <source>
        <dbReference type="SAM" id="SignalP"/>
    </source>
</evidence>
<name>A0ABW0PHD0_9BURK</name>
<reference evidence="3" key="1">
    <citation type="journal article" date="2019" name="Int. J. Syst. Evol. Microbiol.">
        <title>The Global Catalogue of Microorganisms (GCM) 10K type strain sequencing project: providing services to taxonomists for standard genome sequencing and annotation.</title>
        <authorList>
            <consortium name="The Broad Institute Genomics Platform"/>
            <consortium name="The Broad Institute Genome Sequencing Center for Infectious Disease"/>
            <person name="Wu L."/>
            <person name="Ma J."/>
        </authorList>
    </citation>
    <scope>NUCLEOTIDE SEQUENCE [LARGE SCALE GENOMIC DNA]</scope>
    <source>
        <strain evidence="3">CCUG 38813</strain>
    </source>
</reference>
<dbReference type="Proteomes" id="UP001596031">
    <property type="component" value="Unassembled WGS sequence"/>
</dbReference>
<proteinExistence type="predicted"/>
<evidence type="ECO:0000313" key="3">
    <source>
        <dbReference type="Proteomes" id="UP001596031"/>
    </source>
</evidence>
<dbReference type="RefSeq" id="WP_379719316.1">
    <property type="nucleotide sequence ID" value="NZ_JBHSMS010000026.1"/>
</dbReference>
<gene>
    <name evidence="2" type="ORF">ACFPOU_08125</name>
</gene>
<organism evidence="2 3">
    <name type="scientific">Massilia jejuensis</name>
    <dbReference type="NCBI Taxonomy" id="648894"/>
    <lineage>
        <taxon>Bacteria</taxon>
        <taxon>Pseudomonadati</taxon>
        <taxon>Pseudomonadota</taxon>
        <taxon>Betaproteobacteria</taxon>
        <taxon>Burkholderiales</taxon>
        <taxon>Oxalobacteraceae</taxon>
        <taxon>Telluria group</taxon>
        <taxon>Massilia</taxon>
    </lineage>
</organism>
<accession>A0ABW0PHD0</accession>
<sequence>MARHLIRAAVLCACAALAPLATAAPSSTQSNLEKVLSASNRVSTIPSGISEVRAAALKQLGVGLGMRAGLADESRLIVAEIAKEKTILDTKFNFGSLTFPSGALPPVIEEARDVIAITEYSMRVQGRMYRIVSPSTFNQNNWRNYLYLGLTDNDDQIVGDAQRNILPKDDVEKAYWESIVRAAHAEGRQQSRKIFELNLARLERDFNGMRLFYTLYGRGLVSAPKFAAATDSVSRPDPNTIIIGDSVFLITAQPEFNGNGTDWKATK</sequence>
<feature type="chain" id="PRO_5045378122" evidence="1">
    <location>
        <begin position="24"/>
        <end position="267"/>
    </location>
</feature>
<comment type="caution">
    <text evidence="2">The sequence shown here is derived from an EMBL/GenBank/DDBJ whole genome shotgun (WGS) entry which is preliminary data.</text>
</comment>
<evidence type="ECO:0000313" key="2">
    <source>
        <dbReference type="EMBL" id="MFC5511092.1"/>
    </source>
</evidence>
<keyword evidence="3" id="KW-1185">Reference proteome</keyword>
<keyword evidence="1" id="KW-0732">Signal</keyword>
<dbReference type="EMBL" id="JBHSMS010000026">
    <property type="protein sequence ID" value="MFC5511092.1"/>
    <property type="molecule type" value="Genomic_DNA"/>
</dbReference>
<dbReference type="InterPro" id="IPR031618">
    <property type="entry name" value="T4SS_TraI"/>
</dbReference>
<dbReference type="Pfam" id="PF16932">
    <property type="entry name" value="T4SS_TraI"/>
    <property type="match status" value="1"/>
</dbReference>